<evidence type="ECO:0000256" key="1">
    <source>
        <dbReference type="SAM" id="MobiDB-lite"/>
    </source>
</evidence>
<protein>
    <submittedName>
        <fullName evidence="2">Uncharacterized protein</fullName>
    </submittedName>
</protein>
<gene>
    <name evidence="2" type="ORF">SMN809_LOCUS37633</name>
</gene>
<sequence>PQHMRSFRPSLPPPPPSPEYRLHDLNKRLSMRTDVKIS</sequence>
<evidence type="ECO:0000313" key="2">
    <source>
        <dbReference type="EMBL" id="CAF4565576.1"/>
    </source>
</evidence>
<feature type="compositionally biased region" description="Basic and acidic residues" evidence="1">
    <location>
        <begin position="20"/>
        <end position="38"/>
    </location>
</feature>
<dbReference type="AlphaFoldDB" id="A0A8S2YIT5"/>
<name>A0A8S2YIT5_9BILA</name>
<dbReference type="Proteomes" id="UP000676336">
    <property type="component" value="Unassembled WGS sequence"/>
</dbReference>
<feature type="non-terminal residue" evidence="2">
    <location>
        <position position="1"/>
    </location>
</feature>
<proteinExistence type="predicted"/>
<comment type="caution">
    <text evidence="2">The sequence shown here is derived from an EMBL/GenBank/DDBJ whole genome shotgun (WGS) entry which is preliminary data.</text>
</comment>
<dbReference type="EMBL" id="CAJOBI010096077">
    <property type="protein sequence ID" value="CAF4565576.1"/>
    <property type="molecule type" value="Genomic_DNA"/>
</dbReference>
<accession>A0A8S2YIT5</accession>
<reference evidence="2" key="1">
    <citation type="submission" date="2021-02" db="EMBL/GenBank/DDBJ databases">
        <authorList>
            <person name="Nowell W R."/>
        </authorList>
    </citation>
    <scope>NUCLEOTIDE SEQUENCE</scope>
</reference>
<feature type="region of interest" description="Disordered" evidence="1">
    <location>
        <begin position="1"/>
        <end position="38"/>
    </location>
</feature>
<organism evidence="2 3">
    <name type="scientific">Rotaria magnacalcarata</name>
    <dbReference type="NCBI Taxonomy" id="392030"/>
    <lineage>
        <taxon>Eukaryota</taxon>
        <taxon>Metazoa</taxon>
        <taxon>Spiralia</taxon>
        <taxon>Gnathifera</taxon>
        <taxon>Rotifera</taxon>
        <taxon>Eurotatoria</taxon>
        <taxon>Bdelloidea</taxon>
        <taxon>Philodinida</taxon>
        <taxon>Philodinidae</taxon>
        <taxon>Rotaria</taxon>
    </lineage>
</organism>
<evidence type="ECO:0000313" key="3">
    <source>
        <dbReference type="Proteomes" id="UP000676336"/>
    </source>
</evidence>